<dbReference type="Gene3D" id="3.50.30.30">
    <property type="match status" value="1"/>
</dbReference>
<evidence type="ECO:0000256" key="1">
    <source>
        <dbReference type="ARBA" id="ARBA00005634"/>
    </source>
</evidence>
<feature type="signal peptide" evidence="2">
    <location>
        <begin position="1"/>
        <end position="18"/>
    </location>
</feature>
<evidence type="ECO:0000259" key="3">
    <source>
        <dbReference type="Pfam" id="PF02225"/>
    </source>
</evidence>
<dbReference type="EMBL" id="CP000360">
    <property type="protein sequence ID" value="ABF41824.1"/>
    <property type="molecule type" value="Genomic_DNA"/>
</dbReference>
<name>Q1IMS6_KORVE</name>
<dbReference type="InterPro" id="IPR007484">
    <property type="entry name" value="Peptidase_M28"/>
</dbReference>
<evidence type="ECO:0000259" key="4">
    <source>
        <dbReference type="Pfam" id="PF04253"/>
    </source>
</evidence>
<dbReference type="RefSeq" id="WP_011523625.1">
    <property type="nucleotide sequence ID" value="NC_008009.1"/>
</dbReference>
<keyword evidence="6" id="KW-0645">Protease</keyword>
<protein>
    <submittedName>
        <fullName evidence="6">Glutamate carboxypeptidase II</fullName>
        <ecNumber evidence="6">3.4.17.21</ecNumber>
    </submittedName>
</protein>
<feature type="domain" description="Transferrin receptor-like dimerisation" evidence="4">
    <location>
        <begin position="591"/>
        <end position="703"/>
    </location>
</feature>
<evidence type="ECO:0000259" key="5">
    <source>
        <dbReference type="Pfam" id="PF04389"/>
    </source>
</evidence>
<dbReference type="Gene3D" id="1.20.930.40">
    <property type="entry name" value="Transferrin receptor-like, dimerisation domain"/>
    <property type="match status" value="1"/>
</dbReference>
<sequence length="712" mass="78973">MHVRTIASLLLIANLAVAQSASTPQLLGFTAEHTKAELEYEKVFKSAISPEQEKGFHREFTRHPHPAGTVRDKEVADYIAKTWKDQGLEDVVIRQYDVLGSLPKEVVVEMTAPKPYKAGLREAAYDADPDTKNPEVRTAWTSMSASGEVTAPIVYAHSGNPGDYEVLKKNGIDVKGKIVLVRYSNPYSYRGFKALTAQRMGAAGMLVYSDPAEDGYKKGKVFPDGPWGPETHIQRGAITYDFIVPGDPLTPGWASVPGAKRIEKSEAQSLPKIMAVPMSWHDVKPLLENMGGPLAPKDWQGGLPIKYTLGGVGQVHLKVQMDDSVAPYYVVEARIKGSEHPEEWVVLGNHHDAWEFGGVDPSSGTASMMEMTRSLGALLQKGQRPKRTLVFCSWDGEEVGLTGSTEWGEQFEKELKEKAVAYLNVDEATSGRDFHGSAVASLIPEMLELSDSVKDPASGTSLREAWRKTVAREKKEAKEIAPRTDADIVDVRIGSGSDHTVFLNHDGVPVVELQFDGPYGVYHSMYDDFYWINHFGDPGYRYHTVMSQLWGTLALRLADADILPFDFGAYAGKVREFVKEEQEKPDADKNLNVAPLLKALDEFETEGQLLGSAAKKKLASGKLDAEQVQEVNRAIMQVERNWLNPDGIPGRPWFKHTLYAARYTYAHLELPGLTEAVEAKDWATAKQQAAILERAVRNNTQLLHEARARIWY</sequence>
<dbReference type="KEGG" id="aba:Acid345_2823"/>
<dbReference type="InterPro" id="IPR036757">
    <property type="entry name" value="TFR-like_dimer_dom_sf"/>
</dbReference>
<dbReference type="InterPro" id="IPR003137">
    <property type="entry name" value="PA_domain"/>
</dbReference>
<feature type="domain" description="PA" evidence="3">
    <location>
        <begin position="149"/>
        <end position="237"/>
    </location>
</feature>
<dbReference type="SUPFAM" id="SSF52025">
    <property type="entry name" value="PA domain"/>
    <property type="match status" value="1"/>
</dbReference>
<dbReference type="EnsemblBacteria" id="ABF41824">
    <property type="protein sequence ID" value="ABF41824"/>
    <property type="gene ID" value="Acid345_2823"/>
</dbReference>
<dbReference type="SUPFAM" id="SSF47672">
    <property type="entry name" value="Transferrin receptor-like dimerisation domain"/>
    <property type="match status" value="1"/>
</dbReference>
<dbReference type="eggNOG" id="COG2234">
    <property type="taxonomic scope" value="Bacteria"/>
</dbReference>
<organism evidence="6 7">
    <name type="scientific">Koribacter versatilis (strain Ellin345)</name>
    <dbReference type="NCBI Taxonomy" id="204669"/>
    <lineage>
        <taxon>Bacteria</taxon>
        <taxon>Pseudomonadati</taxon>
        <taxon>Acidobacteriota</taxon>
        <taxon>Terriglobia</taxon>
        <taxon>Terriglobales</taxon>
        <taxon>Candidatus Korobacteraceae</taxon>
        <taxon>Candidatus Korobacter</taxon>
    </lineage>
</organism>
<dbReference type="Pfam" id="PF04389">
    <property type="entry name" value="Peptidase_M28"/>
    <property type="match status" value="1"/>
</dbReference>
<reference evidence="6 7" key="1">
    <citation type="journal article" date="2009" name="Appl. Environ. Microbiol.">
        <title>Three genomes from the phylum Acidobacteria provide insight into the lifestyles of these microorganisms in soils.</title>
        <authorList>
            <person name="Ward N.L."/>
            <person name="Challacombe J.F."/>
            <person name="Janssen P.H."/>
            <person name="Henrissat B."/>
            <person name="Coutinho P.M."/>
            <person name="Wu M."/>
            <person name="Xie G."/>
            <person name="Haft D.H."/>
            <person name="Sait M."/>
            <person name="Badger J."/>
            <person name="Barabote R.D."/>
            <person name="Bradley B."/>
            <person name="Brettin T.S."/>
            <person name="Brinkac L.M."/>
            <person name="Bruce D."/>
            <person name="Creasy T."/>
            <person name="Daugherty S.C."/>
            <person name="Davidsen T.M."/>
            <person name="DeBoy R.T."/>
            <person name="Detter J.C."/>
            <person name="Dodson R.J."/>
            <person name="Durkin A.S."/>
            <person name="Ganapathy A."/>
            <person name="Gwinn-Giglio M."/>
            <person name="Han C.S."/>
            <person name="Khouri H."/>
            <person name="Kiss H."/>
            <person name="Kothari S.P."/>
            <person name="Madupu R."/>
            <person name="Nelson K.E."/>
            <person name="Nelson W.C."/>
            <person name="Paulsen I."/>
            <person name="Penn K."/>
            <person name="Ren Q."/>
            <person name="Rosovitz M.J."/>
            <person name="Selengut J.D."/>
            <person name="Shrivastava S."/>
            <person name="Sullivan S.A."/>
            <person name="Tapia R."/>
            <person name="Thompson L.S."/>
            <person name="Watkins K.L."/>
            <person name="Yang Q."/>
            <person name="Yu C."/>
            <person name="Zafar N."/>
            <person name="Zhou L."/>
            <person name="Kuske C.R."/>
        </authorList>
    </citation>
    <scope>NUCLEOTIDE SEQUENCE [LARGE SCALE GENOMIC DNA]</scope>
    <source>
        <strain evidence="6 7">Ellin345</strain>
    </source>
</reference>
<comment type="similarity">
    <text evidence="1">Belongs to the peptidase M28 family. M28B subfamily.</text>
</comment>
<feature type="chain" id="PRO_5004191280" evidence="2">
    <location>
        <begin position="19"/>
        <end position="712"/>
    </location>
</feature>
<dbReference type="HOGENOM" id="CLU_005688_2_1_0"/>
<dbReference type="Pfam" id="PF02225">
    <property type="entry name" value="PA"/>
    <property type="match status" value="1"/>
</dbReference>
<keyword evidence="7" id="KW-1185">Reference proteome</keyword>
<dbReference type="InterPro" id="IPR046450">
    <property type="entry name" value="PA_dom_sf"/>
</dbReference>
<dbReference type="AlphaFoldDB" id="Q1IMS6"/>
<evidence type="ECO:0000256" key="2">
    <source>
        <dbReference type="SAM" id="SignalP"/>
    </source>
</evidence>
<keyword evidence="6" id="KW-0378">Hydrolase</keyword>
<dbReference type="PANTHER" id="PTHR10404:SF46">
    <property type="entry name" value="VACUOLAR PROTEIN SORTING-ASSOCIATED PROTEIN 70"/>
    <property type="match status" value="1"/>
</dbReference>
<proteinExistence type="inferred from homology"/>
<dbReference type="OrthoDB" id="345880at2"/>
<dbReference type="EC" id="3.4.17.21" evidence="6"/>
<dbReference type="GO" id="GO:0004181">
    <property type="term" value="F:metallocarboxypeptidase activity"/>
    <property type="evidence" value="ECO:0007669"/>
    <property type="project" value="UniProtKB-EC"/>
</dbReference>
<accession>Q1IMS6</accession>
<dbReference type="Proteomes" id="UP000002432">
    <property type="component" value="Chromosome"/>
</dbReference>
<keyword evidence="2" id="KW-0732">Signal</keyword>
<dbReference type="CDD" id="cd08022">
    <property type="entry name" value="M28_PSMA_like"/>
    <property type="match status" value="1"/>
</dbReference>
<feature type="domain" description="Peptidase M28" evidence="5">
    <location>
        <begin position="333"/>
        <end position="530"/>
    </location>
</feature>
<dbReference type="CDD" id="cd02121">
    <property type="entry name" value="PA_GCPII_like"/>
    <property type="match status" value="1"/>
</dbReference>
<gene>
    <name evidence="6" type="ordered locus">Acid345_2823</name>
</gene>
<evidence type="ECO:0000313" key="6">
    <source>
        <dbReference type="EMBL" id="ABF41824.1"/>
    </source>
</evidence>
<dbReference type="FunFam" id="3.40.630.10:FF:000101">
    <property type="entry name" value="N-acetylated alpha-linked acidic dipeptidase like 1"/>
    <property type="match status" value="1"/>
</dbReference>
<dbReference type="InterPro" id="IPR039373">
    <property type="entry name" value="Peptidase_M28B"/>
</dbReference>
<dbReference type="Pfam" id="PF04253">
    <property type="entry name" value="TFR_dimer"/>
    <property type="match status" value="1"/>
</dbReference>
<dbReference type="STRING" id="204669.Acid345_2823"/>
<dbReference type="PANTHER" id="PTHR10404">
    <property type="entry name" value="N-ACETYLATED-ALPHA-LINKED ACIDIC DIPEPTIDASE"/>
    <property type="match status" value="1"/>
</dbReference>
<keyword evidence="6" id="KW-0121">Carboxypeptidase</keyword>
<dbReference type="Gene3D" id="3.40.630.10">
    <property type="entry name" value="Zn peptidases"/>
    <property type="match status" value="1"/>
</dbReference>
<evidence type="ECO:0000313" key="7">
    <source>
        <dbReference type="Proteomes" id="UP000002432"/>
    </source>
</evidence>
<dbReference type="SUPFAM" id="SSF53187">
    <property type="entry name" value="Zn-dependent exopeptidases"/>
    <property type="match status" value="1"/>
</dbReference>
<dbReference type="InterPro" id="IPR007365">
    <property type="entry name" value="TFR-like_dimer_dom"/>
</dbReference>